<gene>
    <name evidence="2" type="ORF">NKR19_g6249</name>
</gene>
<feature type="region of interest" description="Disordered" evidence="1">
    <location>
        <begin position="91"/>
        <end position="131"/>
    </location>
</feature>
<organism evidence="2 3">
    <name type="scientific">Coniochaeta hoffmannii</name>
    <dbReference type="NCBI Taxonomy" id="91930"/>
    <lineage>
        <taxon>Eukaryota</taxon>
        <taxon>Fungi</taxon>
        <taxon>Dikarya</taxon>
        <taxon>Ascomycota</taxon>
        <taxon>Pezizomycotina</taxon>
        <taxon>Sordariomycetes</taxon>
        <taxon>Sordariomycetidae</taxon>
        <taxon>Coniochaetales</taxon>
        <taxon>Coniochaetaceae</taxon>
        <taxon>Coniochaeta</taxon>
    </lineage>
</organism>
<reference evidence="2" key="1">
    <citation type="submission" date="2022-07" db="EMBL/GenBank/DDBJ databases">
        <title>Fungi with potential for degradation of polypropylene.</title>
        <authorList>
            <person name="Gostincar C."/>
        </authorList>
    </citation>
    <scope>NUCLEOTIDE SEQUENCE</scope>
    <source>
        <strain evidence="2">EXF-13287</strain>
    </source>
</reference>
<dbReference type="EMBL" id="JANBVN010000094">
    <property type="protein sequence ID" value="KAJ9144870.1"/>
    <property type="molecule type" value="Genomic_DNA"/>
</dbReference>
<comment type="caution">
    <text evidence="2">The sequence shown here is derived from an EMBL/GenBank/DDBJ whole genome shotgun (WGS) entry which is preliminary data.</text>
</comment>
<feature type="region of interest" description="Disordered" evidence="1">
    <location>
        <begin position="64"/>
        <end position="83"/>
    </location>
</feature>
<keyword evidence="3" id="KW-1185">Reference proteome</keyword>
<evidence type="ECO:0000256" key="1">
    <source>
        <dbReference type="SAM" id="MobiDB-lite"/>
    </source>
</evidence>
<sequence>MSSRNRDTEILVHITAPSRAADDTSYRTLAAAYLAFEPTTRTTLGSFGHSATQDQETGSSLAAGILSQGPRQPPVPSFEAGPFASPELSFGSVAHNLNSPGLPRNTARGAGEGGESQSSWRAPPSVIEDSIPNNDISIARYSSPTRILEHYLQGFDSETMLQSAEANTIPSSLPPSTADLIRSSRADSEPPPPPPAKRQKRSLSGLNPTALGRSTSDIGPRQDQAKNRQLARRQRARQTADGLEIHSPEPPVGCAALTVSSILTQKLDKLAQDMDIRKRFQPNRQSRELRPFERGYWCVDCSAWPDNIRRDAWGFLTNYVSNGDAGWGIWCRRDKDYNWIRLYCWGCVAGHMHLLLYLASRRELNYSETTWIGGDGEVIVVMEPKYQRM</sequence>
<feature type="region of interest" description="Disordered" evidence="1">
    <location>
        <begin position="167"/>
        <end position="249"/>
    </location>
</feature>
<dbReference type="AlphaFoldDB" id="A0AA38VER7"/>
<evidence type="ECO:0000313" key="3">
    <source>
        <dbReference type="Proteomes" id="UP001174691"/>
    </source>
</evidence>
<proteinExistence type="predicted"/>
<dbReference type="Proteomes" id="UP001174691">
    <property type="component" value="Unassembled WGS sequence"/>
</dbReference>
<name>A0AA38VER7_9PEZI</name>
<evidence type="ECO:0000313" key="2">
    <source>
        <dbReference type="EMBL" id="KAJ9144870.1"/>
    </source>
</evidence>
<feature type="compositionally biased region" description="Polar residues" evidence="1">
    <location>
        <begin position="202"/>
        <end position="217"/>
    </location>
</feature>
<accession>A0AA38VER7</accession>
<protein>
    <submittedName>
        <fullName evidence="2">Uncharacterized protein</fullName>
    </submittedName>
</protein>